<protein>
    <submittedName>
        <fullName evidence="1">Uncharacterized protein</fullName>
    </submittedName>
</protein>
<evidence type="ECO:0000313" key="1">
    <source>
        <dbReference type="EMBL" id="MBM5458837.1"/>
    </source>
</evidence>
<comment type="caution">
    <text evidence="1">The sequence shown here is derived from an EMBL/GenBank/DDBJ whole genome shotgun (WGS) entry which is preliminary data.</text>
</comment>
<proteinExistence type="predicted"/>
<organism evidence="1 2">
    <name type="scientific">Pseudomonas arcuscaelestis</name>
    <dbReference type="NCBI Taxonomy" id="2710591"/>
    <lineage>
        <taxon>Bacteria</taxon>
        <taxon>Pseudomonadati</taxon>
        <taxon>Pseudomonadota</taxon>
        <taxon>Gammaproteobacteria</taxon>
        <taxon>Pseudomonadales</taxon>
        <taxon>Pseudomonadaceae</taxon>
        <taxon>Pseudomonas</taxon>
    </lineage>
</organism>
<keyword evidence="2" id="KW-1185">Reference proteome</keyword>
<evidence type="ECO:0000313" key="2">
    <source>
        <dbReference type="Proteomes" id="UP000745663"/>
    </source>
</evidence>
<reference evidence="1 2" key="1">
    <citation type="submission" date="2020-08" db="EMBL/GenBank/DDBJ databases">
        <title>Description of novel Pseudomonas species.</title>
        <authorList>
            <person name="Duman M."/>
            <person name="Mulet M."/>
            <person name="Altun S."/>
            <person name="Saticioglu I.B."/>
            <person name="Lalucat J."/>
            <person name="Garcia-Valdes E."/>
        </authorList>
    </citation>
    <scope>NUCLEOTIDE SEQUENCE [LARGE SCALE GENOMIC DNA]</scope>
    <source>
        <strain evidence="1 2">P66</strain>
    </source>
</reference>
<accession>A0ABS2BYY4</accession>
<sequence>MAIDRTELVELAERVFTDHRFCVDEYHRTLAAGVQTLLEENKRLEASLLHINNAVAISAVNDAESLAE</sequence>
<dbReference type="RefSeq" id="WP_203584758.1">
    <property type="nucleotide sequence ID" value="NZ_JACOPV010000008.1"/>
</dbReference>
<dbReference type="Proteomes" id="UP000745663">
    <property type="component" value="Unassembled WGS sequence"/>
</dbReference>
<name>A0ABS2BYY4_9PSED</name>
<gene>
    <name evidence="1" type="ORF">H8F21_14810</name>
</gene>
<dbReference type="EMBL" id="JACOPV010000008">
    <property type="protein sequence ID" value="MBM5458837.1"/>
    <property type="molecule type" value="Genomic_DNA"/>
</dbReference>